<evidence type="ECO:0000313" key="2">
    <source>
        <dbReference type="Proteomes" id="UP000694843"/>
    </source>
</evidence>
<feature type="compositionally biased region" description="Low complexity" evidence="1">
    <location>
        <begin position="86"/>
        <end position="101"/>
    </location>
</feature>
<dbReference type="Proteomes" id="UP000694843">
    <property type="component" value="Unplaced"/>
</dbReference>
<dbReference type="RefSeq" id="XP_047741428.1">
    <property type="nucleotide sequence ID" value="XM_047885472.1"/>
</dbReference>
<feature type="region of interest" description="Disordered" evidence="1">
    <location>
        <begin position="236"/>
        <end position="260"/>
    </location>
</feature>
<name>A0A979FXJ2_HYAAZ</name>
<feature type="compositionally biased region" description="Polar residues" evidence="1">
    <location>
        <begin position="25"/>
        <end position="56"/>
    </location>
</feature>
<evidence type="ECO:0000313" key="3">
    <source>
        <dbReference type="RefSeq" id="XP_047741428.1"/>
    </source>
</evidence>
<organism evidence="2 3">
    <name type="scientific">Hyalella azteca</name>
    <name type="common">Amphipod</name>
    <dbReference type="NCBI Taxonomy" id="294128"/>
    <lineage>
        <taxon>Eukaryota</taxon>
        <taxon>Metazoa</taxon>
        <taxon>Ecdysozoa</taxon>
        <taxon>Arthropoda</taxon>
        <taxon>Crustacea</taxon>
        <taxon>Multicrustacea</taxon>
        <taxon>Malacostraca</taxon>
        <taxon>Eumalacostraca</taxon>
        <taxon>Peracarida</taxon>
        <taxon>Amphipoda</taxon>
        <taxon>Senticaudata</taxon>
        <taxon>Talitrida</taxon>
        <taxon>Talitroidea</taxon>
        <taxon>Hyalellidae</taxon>
        <taxon>Hyalella</taxon>
    </lineage>
</organism>
<keyword evidence="2" id="KW-1185">Reference proteome</keyword>
<dbReference type="KEGG" id="hazt:125179488"/>
<feature type="compositionally biased region" description="Acidic residues" evidence="1">
    <location>
        <begin position="321"/>
        <end position="331"/>
    </location>
</feature>
<reference evidence="3" key="1">
    <citation type="submission" date="2025-08" db="UniProtKB">
        <authorList>
            <consortium name="RefSeq"/>
        </authorList>
    </citation>
    <scope>IDENTIFICATION</scope>
    <source>
        <tissue evidence="3">Whole organism</tissue>
    </source>
</reference>
<feature type="compositionally biased region" description="Basic and acidic residues" evidence="1">
    <location>
        <begin position="76"/>
        <end position="85"/>
    </location>
</feature>
<dbReference type="GeneID" id="125179488"/>
<feature type="compositionally biased region" description="Basic and acidic residues" evidence="1">
    <location>
        <begin position="102"/>
        <end position="122"/>
    </location>
</feature>
<sequence>MCNNMRDLMQRGSFRGKNILETVSRALSPSRNRSKSPSADKNNSDVSQSNKTRNGQGRNGKNREKLDQRNSSTKSDVTRKEKDIRNGGNKQKKTSSNSSSEIKNEDSRKSSEIKNEDSRKCPAIETDTIIEEKGLQDQRSSSGASSQASGDSTPTKPTNAVSPDNDDNVPDGNINDEREESVYMSRKLLFRKMIELEVKELGKPDCSTADVVSVADSWDDLEENFSKIYEPIPARVAPSKKQKKKTKSNTSLPKGYKPEDRKIQNDEVFYNSNYFLLGKSEKPPTAHPQYVCSTEMRDSGFSPTSELEVFAEVHRSLSDSSDSDINNEEPDGSPSVEADYETRTDLYRNIRNLRNSLARRQQQKKRDEDVDSWKSMTTDDEPVYVSRSEILSRHELSPLPISLSSAHGSSLARHSSRHFISRSEILARLDKVQELDECRARSPEAGSVSSHDSWSVKEHDLLFDKRIIPFSGQKSGAQDYTSIQSNGSYMDFEADLSCSEIESRECCGLDSKRRRHEQREAAAAELQRRVMAVLATQQHIAPSTKTKVMDIIKQHIDSNNDSLDYEQFEIKNEEIRNKLKEALAHDWETLSNINLGLIYVPMEENLSLRSKKSAASRDVSDYDTFGSLDSLIFEPKVPSEDAISEASEDSVCDNSQLSISLSALPQSKYDVETEFKSIGKDNCER</sequence>
<proteinExistence type="predicted"/>
<gene>
    <name evidence="3" type="primary">LOC125179488</name>
</gene>
<feature type="region of interest" description="Disordered" evidence="1">
    <location>
        <begin position="315"/>
        <end position="341"/>
    </location>
</feature>
<feature type="region of interest" description="Disordered" evidence="1">
    <location>
        <begin position="1"/>
        <end position="179"/>
    </location>
</feature>
<protein>
    <submittedName>
        <fullName evidence="3">Uncharacterized protein LOC125179488</fullName>
    </submittedName>
</protein>
<feature type="compositionally biased region" description="Polar residues" evidence="1">
    <location>
        <begin position="153"/>
        <end position="162"/>
    </location>
</feature>
<feature type="compositionally biased region" description="Low complexity" evidence="1">
    <location>
        <begin position="137"/>
        <end position="152"/>
    </location>
</feature>
<evidence type="ECO:0000256" key="1">
    <source>
        <dbReference type="SAM" id="MobiDB-lite"/>
    </source>
</evidence>
<dbReference type="OrthoDB" id="6383071at2759"/>
<dbReference type="AlphaFoldDB" id="A0A979FXJ2"/>
<accession>A0A979FXJ2</accession>
<feature type="compositionally biased region" description="Basic residues" evidence="1">
    <location>
        <begin position="238"/>
        <end position="247"/>
    </location>
</feature>